<accession>A0A6G6GP17</accession>
<dbReference type="AlphaFoldDB" id="A0A6G6GP17"/>
<dbReference type="Proteomes" id="UP000505306">
    <property type="component" value="Chromosome"/>
</dbReference>
<evidence type="ECO:0000313" key="1">
    <source>
        <dbReference type="EMBL" id="QIE60277.1"/>
    </source>
</evidence>
<sequence>MKLKITFQVILCITVMCTQLTFGQIGIGTTTPEGILDIESNTEGFVFPRVALSSVLVAAPVVNPAGGTLAVGTTVYNTELTTNGANDVSPGIYSWDGTKWITQHLREDYKRYTQTNVCQRTTIRESTSNPNPNDVDVVAGLDNEVFRPKYSGRYRIEVGVNFSAGEIADFTSQDEISLATSEGSFFFEMSGPGVSIDPTSTSFDYQQGWIYTHSYSTFNSIESPDLEDNTVPHFATVVYYKYLLAGNDYTFSLTNNINTGENYFVNGGDSGTGQGHIGHDQPCSIEFTYLGL</sequence>
<proteinExistence type="predicted"/>
<dbReference type="RefSeq" id="WP_164680290.1">
    <property type="nucleotide sequence ID" value="NZ_CP049057.1"/>
</dbReference>
<reference evidence="1 2" key="1">
    <citation type="submission" date="2020-02" db="EMBL/GenBank/DDBJ databases">
        <title>Complete genome sequence of Flavobacteriaceae bacterium.</title>
        <authorList>
            <person name="Kim S.-J."/>
            <person name="Kim Y.-S."/>
            <person name="Kim K.-H."/>
        </authorList>
    </citation>
    <scope>NUCLEOTIDE SEQUENCE [LARGE SCALE GENOMIC DNA]</scope>
    <source>
        <strain evidence="1 2">RR4-40</strain>
    </source>
</reference>
<evidence type="ECO:0000313" key="2">
    <source>
        <dbReference type="Proteomes" id="UP000505306"/>
    </source>
</evidence>
<organism evidence="1 2">
    <name type="scientific">Rasiella rasia</name>
    <dbReference type="NCBI Taxonomy" id="2744027"/>
    <lineage>
        <taxon>Bacteria</taxon>
        <taxon>Pseudomonadati</taxon>
        <taxon>Bacteroidota</taxon>
        <taxon>Flavobacteriia</taxon>
        <taxon>Flavobacteriales</taxon>
        <taxon>Flavobacteriaceae</taxon>
        <taxon>Rasiella</taxon>
    </lineage>
</organism>
<gene>
    <name evidence="1" type="ORF">G5B37_12105</name>
</gene>
<dbReference type="KEGG" id="mgel:G5B37_12105"/>
<name>A0A6G6GP17_9FLAO</name>
<keyword evidence="2" id="KW-1185">Reference proteome</keyword>
<protein>
    <submittedName>
        <fullName evidence="1">Uncharacterized protein</fullName>
    </submittedName>
</protein>
<dbReference type="EMBL" id="CP049057">
    <property type="protein sequence ID" value="QIE60277.1"/>
    <property type="molecule type" value="Genomic_DNA"/>
</dbReference>